<feature type="domain" description="HTH lysR-type" evidence="5">
    <location>
        <begin position="7"/>
        <end position="64"/>
    </location>
</feature>
<dbReference type="InterPro" id="IPR036388">
    <property type="entry name" value="WH-like_DNA-bd_sf"/>
</dbReference>
<evidence type="ECO:0000256" key="2">
    <source>
        <dbReference type="ARBA" id="ARBA00023015"/>
    </source>
</evidence>
<protein>
    <submittedName>
        <fullName evidence="6">LysR family transcriptional regulator</fullName>
    </submittedName>
</protein>
<comment type="similarity">
    <text evidence="1">Belongs to the LysR transcriptional regulatory family.</text>
</comment>
<evidence type="ECO:0000256" key="4">
    <source>
        <dbReference type="ARBA" id="ARBA00023163"/>
    </source>
</evidence>
<dbReference type="EMBL" id="RYFG02000026">
    <property type="protein sequence ID" value="TRX00512.1"/>
    <property type="molecule type" value="Genomic_DNA"/>
</dbReference>
<dbReference type="PANTHER" id="PTHR30126">
    <property type="entry name" value="HTH-TYPE TRANSCRIPTIONAL REGULATOR"/>
    <property type="match status" value="1"/>
</dbReference>
<gene>
    <name evidence="6" type="ORF">EKO24_005890</name>
</gene>
<keyword evidence="4" id="KW-0804">Transcription</keyword>
<proteinExistence type="inferred from homology"/>
<dbReference type="Gene3D" id="3.40.190.290">
    <property type="match status" value="1"/>
</dbReference>
<dbReference type="PANTHER" id="PTHR30126:SF88">
    <property type="entry name" value="TRANSCRIPTIONAL REGULATOR-RELATED"/>
    <property type="match status" value="1"/>
</dbReference>
<dbReference type="RefSeq" id="WP_127027197.1">
    <property type="nucleotide sequence ID" value="NZ_RYFG02000026.1"/>
</dbReference>
<keyword evidence="7" id="KW-1185">Reference proteome</keyword>
<keyword evidence="3" id="KW-0238">DNA-binding</keyword>
<evidence type="ECO:0000256" key="1">
    <source>
        <dbReference type="ARBA" id="ARBA00009437"/>
    </source>
</evidence>
<evidence type="ECO:0000256" key="3">
    <source>
        <dbReference type="ARBA" id="ARBA00023125"/>
    </source>
</evidence>
<dbReference type="InterPro" id="IPR000847">
    <property type="entry name" value="LysR_HTH_N"/>
</dbReference>
<dbReference type="Proteomes" id="UP000733744">
    <property type="component" value="Unassembled WGS sequence"/>
</dbReference>
<dbReference type="SUPFAM" id="SSF53850">
    <property type="entry name" value="Periplasmic binding protein-like II"/>
    <property type="match status" value="1"/>
</dbReference>
<evidence type="ECO:0000259" key="5">
    <source>
        <dbReference type="PROSITE" id="PS50931"/>
    </source>
</evidence>
<evidence type="ECO:0000313" key="6">
    <source>
        <dbReference type="EMBL" id="TRX00512.1"/>
    </source>
</evidence>
<comment type="caution">
    <text evidence="6">The sequence shown here is derived from an EMBL/GenBank/DDBJ whole genome shotgun (WGS) entry which is preliminary data.</text>
</comment>
<dbReference type="InterPro" id="IPR005119">
    <property type="entry name" value="LysR_subst-bd"/>
</dbReference>
<reference evidence="6 7" key="1">
    <citation type="journal article" date="2019" name="Antonie Van Leeuwenhoek">
        <title>Description of 'Ca. Methylobacter oryzae' KRF1, a novel species from the environmentally important Methylobacter clade 2.</title>
        <authorList>
            <person name="Khatri K."/>
            <person name="Mohite J.A."/>
            <person name="Pandit P.S."/>
            <person name="Bahulikar R."/>
            <person name="Rahalkar M.C."/>
        </authorList>
    </citation>
    <scope>NUCLEOTIDE SEQUENCE [LARGE SCALE GENOMIC DNA]</scope>
    <source>
        <strain evidence="6 7">KRF1</strain>
    </source>
</reference>
<dbReference type="SUPFAM" id="SSF46785">
    <property type="entry name" value="Winged helix' DNA-binding domain"/>
    <property type="match status" value="1"/>
</dbReference>
<accession>A0ABY3CD21</accession>
<dbReference type="PROSITE" id="PS50931">
    <property type="entry name" value="HTH_LYSR"/>
    <property type="match status" value="1"/>
</dbReference>
<sequence length="316" mass="35011">MTPNPKISLDQLRALVSVVDAGGYAQAADQLHKSQSTMTYAVHKLEQLLGIKVFEIQGRKAVLTSVGQVLYRRGKTLMEEAVRLEHVAASLAAGWEPELRLAVDTIFPTWLLLEALARFSDEHPETRIELIETVLSGTDEALQEGLVELGIGPTVPAGFVGDPLIRVRFIASAHPDHPLHQLRGPLTMADLRQHRHLVVRDTGRERTRTVSWLNEQRWTVGQQATSIRAACLGLGYAWYAEDLIRLELDTGKLKPLPLEEGSERWSTLYLIFADRDATGPGALRIAEILRDQLALRCPQSCLTDTILGRNTSPPNG</sequence>
<evidence type="ECO:0000313" key="7">
    <source>
        <dbReference type="Proteomes" id="UP000733744"/>
    </source>
</evidence>
<dbReference type="Pfam" id="PF03466">
    <property type="entry name" value="LysR_substrate"/>
    <property type="match status" value="1"/>
</dbReference>
<name>A0ABY3CD21_9GAMM</name>
<organism evidence="6 7">
    <name type="scientific">Candidatus Methylobacter oryzae</name>
    <dbReference type="NCBI Taxonomy" id="2497749"/>
    <lineage>
        <taxon>Bacteria</taxon>
        <taxon>Pseudomonadati</taxon>
        <taxon>Pseudomonadota</taxon>
        <taxon>Gammaproteobacteria</taxon>
        <taxon>Methylococcales</taxon>
        <taxon>Methylococcaceae</taxon>
        <taxon>Methylobacter</taxon>
    </lineage>
</organism>
<dbReference type="Pfam" id="PF00126">
    <property type="entry name" value="HTH_1"/>
    <property type="match status" value="1"/>
</dbReference>
<dbReference type="Gene3D" id="1.10.10.10">
    <property type="entry name" value="Winged helix-like DNA-binding domain superfamily/Winged helix DNA-binding domain"/>
    <property type="match status" value="1"/>
</dbReference>
<keyword evidence="2" id="KW-0805">Transcription regulation</keyword>
<dbReference type="InterPro" id="IPR036390">
    <property type="entry name" value="WH_DNA-bd_sf"/>
</dbReference>